<reference evidence="6" key="1">
    <citation type="journal article" date="2021" name="PeerJ">
        <title>Extensive microbial diversity within the chicken gut microbiome revealed by metagenomics and culture.</title>
        <authorList>
            <person name="Gilroy R."/>
            <person name="Ravi A."/>
            <person name="Getino M."/>
            <person name="Pursley I."/>
            <person name="Horton D.L."/>
            <person name="Alikhan N.F."/>
            <person name="Baker D."/>
            <person name="Gharbi K."/>
            <person name="Hall N."/>
            <person name="Watson M."/>
            <person name="Adriaenssens E.M."/>
            <person name="Foster-Nyarko E."/>
            <person name="Jarju S."/>
            <person name="Secka A."/>
            <person name="Antonio M."/>
            <person name="Oren A."/>
            <person name="Chaudhuri R.R."/>
            <person name="La Ragione R."/>
            <person name="Hildebrand F."/>
            <person name="Pallen M.J."/>
        </authorList>
    </citation>
    <scope>NUCLEOTIDE SEQUENCE</scope>
    <source>
        <strain evidence="6">CHK165-8395</strain>
    </source>
</reference>
<evidence type="ECO:0000256" key="1">
    <source>
        <dbReference type="ARBA" id="ARBA00004442"/>
    </source>
</evidence>
<evidence type="ECO:0000313" key="7">
    <source>
        <dbReference type="Proteomes" id="UP000718012"/>
    </source>
</evidence>
<proteinExistence type="predicted"/>
<feature type="chain" id="PRO_5037895232" evidence="4">
    <location>
        <begin position="23"/>
        <end position="924"/>
    </location>
</feature>
<feature type="domain" description="Outer membrane protein beta-barrel" evidence="5">
    <location>
        <begin position="454"/>
        <end position="921"/>
    </location>
</feature>
<evidence type="ECO:0000256" key="2">
    <source>
        <dbReference type="ARBA" id="ARBA00023136"/>
    </source>
</evidence>
<organism evidence="6 7">
    <name type="scientific">Phocaeicola coprocola</name>
    <dbReference type="NCBI Taxonomy" id="310298"/>
    <lineage>
        <taxon>Bacteria</taxon>
        <taxon>Pseudomonadati</taxon>
        <taxon>Bacteroidota</taxon>
        <taxon>Bacteroidia</taxon>
        <taxon>Bacteroidales</taxon>
        <taxon>Bacteroidaceae</taxon>
        <taxon>Phocaeicola</taxon>
    </lineage>
</organism>
<dbReference type="InterPro" id="IPR008969">
    <property type="entry name" value="CarboxyPept-like_regulatory"/>
</dbReference>
<comment type="subcellular location">
    <subcellularLocation>
        <location evidence="1">Cell outer membrane</location>
    </subcellularLocation>
</comment>
<sequence length="924" mass="102832">MFTRVRFVFLGVALLCSLSVFAQTLSGVVTDQKSREGLISATVQLIAGDGKINYTSTDLKGMFQFKKLPAGTYTLQISYVGYKTYKEAVIIPSFGEKKVNVTMREDVNLLDEVSVNARATRAEQKGDSLLYNAEAFKVMQGSSAEDLLAKMPGIVVEGGSIQAQGEEVKKVLVDGKEFFDGDVNLAIKNLPSDIIAGIEVFDKKSEQAEFTGFDDGEEIKTINIVTKGGFRQGTFGEVSAGYGTEDRYKVNGNVNFFNEDRRISLLGMSNNVNQQNFSQEDLAGVMSSGASGKRRGGGRNGGRGGAFGGNASDFMVGSTGGVTSSNGLGINYVDQWGEKWKVTGSYFFNQSDNLTQQQTEREYFDSSLPGMTYSEYQESSMKNWNHRFNMKLDYQISNRTSLQFRPTLSFQNNDSHGLLQGLNLLNGMSDNETETATLGENDAYNVGADLILRHRFPKEGRTLSLMLSGKMSNTDGNTYTDYLNTLYSADGLSETDSYSQWKQTLNRQYTLRSNLSYTERLTDYMQLQLGYKLSYTDSENDRKTYKKAAVSDLYDQLDESLSNEYQSGYLTQAGSVGLRYRAGKFNAMLGVDAQWADLRGDMVYPQADNLSHRYFSILPSFTMRYSLDRTNSLQLRYRSKSSAPSVTSLQNVIDNSNPLFLSAGNPDLDQQLSHTANLRYLRTTKSGHTFIAMVGATIQQDYVADSTFVAKEDMELTPSVTLSKGAQFTRPVNMDGYYSLQSMLTYGFPIDFIRSNINLSLSANYANVPTIFDGIESKTRELNLIPKIIIGSNISNNLDFTASYSAGINKMFSSLDTATGSDYVTHTASAKLGWTFFWGLTFRSTFDYIGYTGLDTGTEDYFLWNLSLGKKFLKNNAAEIRVEAFDVLKQNQAFTHSIGSNYYDYINSNVLKPYAMISFVYTIR</sequence>
<dbReference type="AlphaFoldDB" id="A0A921FFK2"/>
<evidence type="ECO:0000313" key="6">
    <source>
        <dbReference type="EMBL" id="HJF08325.1"/>
    </source>
</evidence>
<gene>
    <name evidence="6" type="ORF">K8U81_09080</name>
</gene>
<dbReference type="GO" id="GO:0009279">
    <property type="term" value="C:cell outer membrane"/>
    <property type="evidence" value="ECO:0007669"/>
    <property type="project" value="UniProtKB-SubCell"/>
</dbReference>
<dbReference type="EMBL" id="DYXD01000207">
    <property type="protein sequence ID" value="HJF08325.1"/>
    <property type="molecule type" value="Genomic_DNA"/>
</dbReference>
<feature type="signal peptide" evidence="4">
    <location>
        <begin position="1"/>
        <end position="22"/>
    </location>
</feature>
<dbReference type="Proteomes" id="UP000718012">
    <property type="component" value="Unassembled WGS sequence"/>
</dbReference>
<keyword evidence="2" id="KW-0472">Membrane</keyword>
<name>A0A921FFK2_9BACT</name>
<evidence type="ECO:0000256" key="3">
    <source>
        <dbReference type="ARBA" id="ARBA00023237"/>
    </source>
</evidence>
<dbReference type="Pfam" id="PF14905">
    <property type="entry name" value="OMP_b-brl_3"/>
    <property type="match status" value="1"/>
</dbReference>
<keyword evidence="4" id="KW-0732">Signal</keyword>
<reference evidence="6" key="2">
    <citation type="submission" date="2021-09" db="EMBL/GenBank/DDBJ databases">
        <authorList>
            <person name="Gilroy R."/>
        </authorList>
    </citation>
    <scope>NUCLEOTIDE SEQUENCE</scope>
    <source>
        <strain evidence="6">CHK165-8395</strain>
    </source>
</reference>
<evidence type="ECO:0000259" key="5">
    <source>
        <dbReference type="Pfam" id="PF14905"/>
    </source>
</evidence>
<dbReference type="Gene3D" id="2.40.170.20">
    <property type="entry name" value="TonB-dependent receptor, beta-barrel domain"/>
    <property type="match status" value="1"/>
</dbReference>
<evidence type="ECO:0000256" key="4">
    <source>
        <dbReference type="SAM" id="SignalP"/>
    </source>
</evidence>
<dbReference type="Pfam" id="PF13715">
    <property type="entry name" value="CarbopepD_reg_2"/>
    <property type="match status" value="1"/>
</dbReference>
<keyword evidence="3" id="KW-0998">Cell outer membrane</keyword>
<protein>
    <submittedName>
        <fullName evidence="6">Outer membrane beta-barrel protein</fullName>
    </submittedName>
</protein>
<comment type="caution">
    <text evidence="6">The sequence shown here is derived from an EMBL/GenBank/DDBJ whole genome shotgun (WGS) entry which is preliminary data.</text>
</comment>
<dbReference type="SUPFAM" id="SSF49464">
    <property type="entry name" value="Carboxypeptidase regulatory domain-like"/>
    <property type="match status" value="1"/>
</dbReference>
<accession>A0A921FFK2</accession>
<dbReference type="Gene3D" id="2.60.40.1120">
    <property type="entry name" value="Carboxypeptidase-like, regulatory domain"/>
    <property type="match status" value="1"/>
</dbReference>
<dbReference type="SUPFAM" id="SSF56935">
    <property type="entry name" value="Porins"/>
    <property type="match status" value="1"/>
</dbReference>
<dbReference type="InterPro" id="IPR036942">
    <property type="entry name" value="Beta-barrel_TonB_sf"/>
</dbReference>
<dbReference type="InterPro" id="IPR041700">
    <property type="entry name" value="OMP_b-brl_3"/>
</dbReference>